<keyword evidence="4" id="KW-1185">Reference proteome</keyword>
<feature type="region of interest" description="Disordered" evidence="2">
    <location>
        <begin position="1347"/>
        <end position="1367"/>
    </location>
</feature>
<feature type="region of interest" description="Disordered" evidence="2">
    <location>
        <begin position="257"/>
        <end position="276"/>
    </location>
</feature>
<reference evidence="3 4" key="1">
    <citation type="journal article" date="2013" name="PLoS Genet.">
        <title>Distinctive expansion of potential virulence genes in the genome of the oomycete fish pathogen Saprolegnia parasitica.</title>
        <authorList>
            <person name="Jiang R.H."/>
            <person name="de Bruijn I."/>
            <person name="Haas B.J."/>
            <person name="Belmonte R."/>
            <person name="Lobach L."/>
            <person name="Christie J."/>
            <person name="van den Ackerveken G."/>
            <person name="Bottin A."/>
            <person name="Bulone V."/>
            <person name="Diaz-Moreno S.M."/>
            <person name="Dumas B."/>
            <person name="Fan L."/>
            <person name="Gaulin E."/>
            <person name="Govers F."/>
            <person name="Grenville-Briggs L.J."/>
            <person name="Horner N.R."/>
            <person name="Levin J.Z."/>
            <person name="Mammella M."/>
            <person name="Meijer H.J."/>
            <person name="Morris P."/>
            <person name="Nusbaum C."/>
            <person name="Oome S."/>
            <person name="Phillips A.J."/>
            <person name="van Rooyen D."/>
            <person name="Rzeszutek E."/>
            <person name="Saraiva M."/>
            <person name="Secombes C.J."/>
            <person name="Seidl M.F."/>
            <person name="Snel B."/>
            <person name="Stassen J.H."/>
            <person name="Sykes S."/>
            <person name="Tripathy S."/>
            <person name="van den Berg H."/>
            <person name="Vega-Arreguin J.C."/>
            <person name="Wawra S."/>
            <person name="Young S.K."/>
            <person name="Zeng Q."/>
            <person name="Dieguez-Uribeondo J."/>
            <person name="Russ C."/>
            <person name="Tyler B.M."/>
            <person name="van West P."/>
        </authorList>
    </citation>
    <scope>NUCLEOTIDE SEQUENCE [LARGE SCALE GENOMIC DNA]</scope>
    <source>
        <strain evidence="3 4">CBS 223.65</strain>
    </source>
</reference>
<organism evidence="3 4">
    <name type="scientific">Saprolegnia parasitica (strain CBS 223.65)</name>
    <dbReference type="NCBI Taxonomy" id="695850"/>
    <lineage>
        <taxon>Eukaryota</taxon>
        <taxon>Sar</taxon>
        <taxon>Stramenopiles</taxon>
        <taxon>Oomycota</taxon>
        <taxon>Saprolegniomycetes</taxon>
        <taxon>Saprolegniales</taxon>
        <taxon>Saprolegniaceae</taxon>
        <taxon>Saprolegnia</taxon>
    </lineage>
</organism>
<dbReference type="OrthoDB" id="77297at2759"/>
<dbReference type="VEuPathDB" id="FungiDB:SPRG_22168"/>
<evidence type="ECO:0000313" key="4">
    <source>
        <dbReference type="Proteomes" id="UP000030745"/>
    </source>
</evidence>
<feature type="compositionally biased region" description="Basic and acidic residues" evidence="2">
    <location>
        <begin position="885"/>
        <end position="902"/>
    </location>
</feature>
<gene>
    <name evidence="3" type="ORF">SPRG_22168</name>
</gene>
<feature type="region of interest" description="Disordered" evidence="2">
    <location>
        <begin position="457"/>
        <end position="482"/>
    </location>
</feature>
<feature type="coiled-coil region" evidence="1">
    <location>
        <begin position="401"/>
        <end position="438"/>
    </location>
</feature>
<dbReference type="GeneID" id="24142551"/>
<feature type="compositionally biased region" description="Basic and acidic residues" evidence="2">
    <location>
        <begin position="185"/>
        <end position="194"/>
    </location>
</feature>
<sequence length="1394" mass="154281">MDAIPETDDDSALEAPVPRFVTTAPRLKHETTSVVGRARTNLLATLHDHCRRHDVAHMEDDLVQLIDGFFEGPLSLAVQDRETKYLNTMTEVFRDELKERTHTIARVTEKCTLLEARMAECDAVTDGLRSSLDRRSYEMDALRKAHYKEILMLRELVTRQKTDPATLRALDEAIAGLQLHRRRMDAARAEETSPRKASVAADEPSMDDRIEGLQKELEKRKQSNFVLRQDRDKWEERTREARAELDALRKSLLTKPDLPAPLSTTTAPTAPTIPVATTPWWADGAPGGRRERLAIDSAVSAQTVAPRDVAAAMIEVMALPDVWSQVATILTDPMETSKAAVHLSSLVQTLAPEPAPEAMLEVHLPPPKSARSSSHVPCLHCNGLGIIDPSAVSTTVDVHADAQLQRSLQRLQELKLEVEQRQEEVTQLRAANTALTDQQTTLATTVTELRAQLAAIPTRTRSSRTTEASSTTGASRAHPSLSVQTDAVVAKVPKHIEAAAVVDVSSPEAPDATRIEALEALLRDQAVLVSDLQGELYTKDDMLRTLRENVSAAEASLLKVRHASEAAQQLLRDEITVLCDTLSALREASTAAMRDKQAALTSYLTQLSTRAMLPSTPLQTATDIDIASLIPWSDDDAQAETLARVTEAAAHETEVEWTELQRACAASPTPWDAARASPVETILPSELELHKASHQKVACVQMQRIVTLSSHLARLAGEMLTMRKRLLAQVAFWKTECDKLDRGQQCLLAEFNCYKTNYLVQVEVRKMRAAAGPSQETSTINDDVQAFLHTLSSRAAATPHEAWTWFTALGNTIAAATEDDTKQRSLEALKSLYNAWTAKRDSDEAMQAHSKQRKPSQRKPEPRQSRSQNTSQPKSPRPPKQMPYPDEKKSHLARLGHTEAKLGHQRVAPVARSKTESSAASLTTPFSPDTPPVSIVPSRNDPRLLECVLESSMGAEAMDDDPPSSPLLLDDVVEKQAPTTSIIVALPMLSSAVVSTSPSRDKPAHETPRMLHMIDSDGHRLRDSNQLEHEPVTELHTMLNIRSLQHPPAREALAASTSQRELPSPVTIELEEPAHEVQPETEPRLVALPPMADPHHHTKGLNYLRTLVRARRDVMSALSVLNWSTLVTHSAVRRLQARVLEGRAHHAYHHNQRDSHWSGLVHVLQKTLRTKERIQTQVLEQRSQMRTHLDQTNAAILHALSSLFQDDKTISDPSPAHATKGLMPLDLNLVDLGAIPPSQQIPTPHYPLHPQYPLDPYTGLMSVERVARAEPTQRFPSRTLKFRCDPAASDFSLLHVVKARHPRSAGPHGKAALDTKSAVRVSAFRVSEAATKVVVSEAALEDMIRSPVSLETPRHPNPYRPKSTPSYRSRFLSRQTKPAPIAHPDPTTFLTKWK</sequence>
<feature type="compositionally biased region" description="Polar residues" evidence="2">
    <location>
        <begin position="916"/>
        <end position="927"/>
    </location>
</feature>
<dbReference type="RefSeq" id="XP_012199785.1">
    <property type="nucleotide sequence ID" value="XM_012344395.1"/>
</dbReference>
<keyword evidence="1" id="KW-0175">Coiled coil</keyword>
<protein>
    <submittedName>
        <fullName evidence="3">Uncharacterized protein</fullName>
    </submittedName>
</protein>
<evidence type="ECO:0000313" key="3">
    <source>
        <dbReference type="EMBL" id="KDO29597.1"/>
    </source>
</evidence>
<dbReference type="KEGG" id="spar:SPRG_22168"/>
<accession>A0A067CS24</accession>
<dbReference type="Proteomes" id="UP000030745">
    <property type="component" value="Unassembled WGS sequence"/>
</dbReference>
<feature type="region of interest" description="Disordered" evidence="2">
    <location>
        <begin position="840"/>
        <end position="939"/>
    </location>
</feature>
<evidence type="ECO:0000256" key="2">
    <source>
        <dbReference type="SAM" id="MobiDB-lite"/>
    </source>
</evidence>
<proteinExistence type="predicted"/>
<feature type="compositionally biased region" description="Polar residues" evidence="2">
    <location>
        <begin position="865"/>
        <end position="874"/>
    </location>
</feature>
<name>A0A067CS24_SAPPC</name>
<evidence type="ECO:0000256" key="1">
    <source>
        <dbReference type="SAM" id="Coils"/>
    </source>
</evidence>
<feature type="region of interest" description="Disordered" evidence="2">
    <location>
        <begin position="185"/>
        <end position="206"/>
    </location>
</feature>
<dbReference type="OMA" id="AHETPRM"/>
<feature type="compositionally biased region" description="Low complexity" evidence="2">
    <location>
        <begin position="457"/>
        <end position="477"/>
    </location>
</feature>
<dbReference type="EMBL" id="KK583205">
    <property type="protein sequence ID" value="KDO29597.1"/>
    <property type="molecule type" value="Genomic_DNA"/>
</dbReference>